<feature type="region of interest" description="Disordered" evidence="1">
    <location>
        <begin position="1"/>
        <end position="41"/>
    </location>
</feature>
<gene>
    <name evidence="3" type="ORF">PGLA2088_LOCUS40662</name>
</gene>
<accession>A0A813L782</accession>
<dbReference type="EMBL" id="CAJNNW010033543">
    <property type="protein sequence ID" value="CAE8719449.1"/>
    <property type="molecule type" value="Genomic_DNA"/>
</dbReference>
<organism evidence="3 4">
    <name type="scientific">Polarella glacialis</name>
    <name type="common">Dinoflagellate</name>
    <dbReference type="NCBI Taxonomy" id="89957"/>
    <lineage>
        <taxon>Eukaryota</taxon>
        <taxon>Sar</taxon>
        <taxon>Alveolata</taxon>
        <taxon>Dinophyceae</taxon>
        <taxon>Suessiales</taxon>
        <taxon>Suessiaceae</taxon>
        <taxon>Polarella</taxon>
    </lineage>
</organism>
<dbReference type="AlphaFoldDB" id="A0A813L782"/>
<feature type="domain" description="Transketolase N-terminal" evidence="2">
    <location>
        <begin position="95"/>
        <end position="312"/>
    </location>
</feature>
<dbReference type="PANTHER" id="PTHR43825">
    <property type="entry name" value="PYRUVATE DEHYDROGENASE E1 COMPONENT"/>
    <property type="match status" value="1"/>
</dbReference>
<dbReference type="InterPro" id="IPR051157">
    <property type="entry name" value="PDH/Transketolase"/>
</dbReference>
<protein>
    <recommendedName>
        <fullName evidence="2">Transketolase N-terminal domain-containing protein</fullName>
    </recommendedName>
</protein>
<evidence type="ECO:0000259" key="2">
    <source>
        <dbReference type="Pfam" id="PF00456"/>
    </source>
</evidence>
<evidence type="ECO:0000313" key="4">
    <source>
        <dbReference type="Proteomes" id="UP000626109"/>
    </source>
</evidence>
<dbReference type="Proteomes" id="UP000626109">
    <property type="component" value="Unassembled WGS sequence"/>
</dbReference>
<feature type="non-terminal residue" evidence="3">
    <location>
        <position position="394"/>
    </location>
</feature>
<dbReference type="PANTHER" id="PTHR43825:SF1">
    <property type="entry name" value="TRANSKETOLASE-LIKE PYRIMIDINE-BINDING DOMAIN-CONTAINING PROTEIN"/>
    <property type="match status" value="1"/>
</dbReference>
<dbReference type="InterPro" id="IPR005474">
    <property type="entry name" value="Transketolase_N"/>
</dbReference>
<dbReference type="Gene3D" id="3.40.50.970">
    <property type="match status" value="1"/>
</dbReference>
<evidence type="ECO:0000256" key="1">
    <source>
        <dbReference type="SAM" id="MobiDB-lite"/>
    </source>
</evidence>
<dbReference type="SUPFAM" id="SSF52518">
    <property type="entry name" value="Thiamin diphosphate-binding fold (THDP-binding)"/>
    <property type="match status" value="1"/>
</dbReference>
<name>A0A813L782_POLGL</name>
<dbReference type="InterPro" id="IPR029061">
    <property type="entry name" value="THDP-binding"/>
</dbReference>
<evidence type="ECO:0000313" key="3">
    <source>
        <dbReference type="EMBL" id="CAE8719449.1"/>
    </source>
</evidence>
<reference evidence="3" key="1">
    <citation type="submission" date="2021-02" db="EMBL/GenBank/DDBJ databases">
        <authorList>
            <person name="Dougan E. K."/>
            <person name="Rhodes N."/>
            <person name="Thang M."/>
            <person name="Chan C."/>
        </authorList>
    </citation>
    <scope>NUCLEOTIDE SEQUENCE</scope>
</reference>
<proteinExistence type="predicted"/>
<dbReference type="Pfam" id="PF00456">
    <property type="entry name" value="Transketolase_N"/>
    <property type="match status" value="1"/>
</dbReference>
<comment type="caution">
    <text evidence="3">The sequence shown here is derived from an EMBL/GenBank/DDBJ whole genome shotgun (WGS) entry which is preliminary data.</text>
</comment>
<sequence>MTSLSPDFKLLVPPPSSKRSKMDQEGIDQMEEGSDLRKSKGFPMDLSGYQELSIDPWTTESLTEGQRAALEANIAMCRDAIVFFTAAGGASGYGGHTGGAFDMMPEVCILDSFFRARPEKFVTTFFDEAGHRVATQYLFSVLRKQMPPGRLLSYRAGHSGLPGHPELGRTPGVDFSSGRLGHLWPHLNGVCRAEPGKAVCCFGSDGSQMEGNNAEAARIAAANGFNIKLFIDDNDVTIAGHPSTYLTGYNVRQTLQGHGIEAVDVDGEDIDALFAVMRQAVSQEGPFAAVIKRKMCPSLSEEVEGTCEGHDALGLTSALAYLEKRGHHDATERLRKVPKAADPCKSYLGSGTFGAPRQVFGTAVASVLGRLSSPEERRARVLVVDSDLEGSCGL</sequence>